<dbReference type="AlphaFoldDB" id="A0A5C6CJV6"/>
<feature type="compositionally biased region" description="Basic and acidic residues" evidence="7">
    <location>
        <begin position="141"/>
        <end position="151"/>
    </location>
</feature>
<dbReference type="SUPFAM" id="SSF50022">
    <property type="entry name" value="ISP domain"/>
    <property type="match status" value="1"/>
</dbReference>
<keyword evidence="8" id="KW-1133">Transmembrane helix</keyword>
<dbReference type="Proteomes" id="UP000318437">
    <property type="component" value="Unassembled WGS sequence"/>
</dbReference>
<feature type="compositionally biased region" description="Low complexity" evidence="7">
    <location>
        <begin position="25"/>
        <end position="42"/>
    </location>
</feature>
<comment type="caution">
    <text evidence="10">The sequence shown here is derived from an EMBL/GenBank/DDBJ whole genome shotgun (WGS) entry which is preliminary data.</text>
</comment>
<name>A0A5C6CJV6_9BACT</name>
<evidence type="ECO:0000256" key="4">
    <source>
        <dbReference type="ARBA" id="ARBA00023014"/>
    </source>
</evidence>
<evidence type="ECO:0000256" key="8">
    <source>
        <dbReference type="SAM" id="Phobius"/>
    </source>
</evidence>
<sequence length="343" mass="36024">MAEKKKMSVAEMLAAARKADGGDGASSAEPAEAPPAEAAAEPTQAKSPEPKSGNPAPAKAADGGRMSVAEMLAAARGGGGGAAAAKPAEKKPAPKPAAEKAKPVAAKKQAEASPSEPRDTASILAAAKKSSKAGPTSKAEAAAKEKADPVPKAKPQIVVPPMPAKPAYAKGKAAAKPKEPADETRRGFLNMGFWLLTAVGALWSLATLKFMFPNVRREPPSKFKVGFPDAFPSGQVQTKFKAQFGVWVVNTEVNGHPEIFALKSVCTHLGCTPNWLEAEQKFKCPCHGSGFYKDGINFEGPAPRPLERYAIRVADDGQIEIDKSQTFQEEMGQWEEPSSFIPV</sequence>
<dbReference type="InterPro" id="IPR036922">
    <property type="entry name" value="Rieske_2Fe-2S_sf"/>
</dbReference>
<dbReference type="OrthoDB" id="9767869at2"/>
<dbReference type="EMBL" id="SJPS01000006">
    <property type="protein sequence ID" value="TWU23571.1"/>
    <property type="molecule type" value="Genomic_DNA"/>
</dbReference>
<keyword evidence="4" id="KW-0411">Iron-sulfur</keyword>
<evidence type="ECO:0000256" key="7">
    <source>
        <dbReference type="SAM" id="MobiDB-lite"/>
    </source>
</evidence>
<evidence type="ECO:0000256" key="2">
    <source>
        <dbReference type="ARBA" id="ARBA00022723"/>
    </source>
</evidence>
<dbReference type="GO" id="GO:0051537">
    <property type="term" value="F:2 iron, 2 sulfur cluster binding"/>
    <property type="evidence" value="ECO:0007669"/>
    <property type="project" value="UniProtKB-KW"/>
</dbReference>
<feature type="region of interest" description="Disordered" evidence="7">
    <location>
        <begin position="14"/>
        <end position="181"/>
    </location>
</feature>
<dbReference type="GO" id="GO:0016020">
    <property type="term" value="C:membrane"/>
    <property type="evidence" value="ECO:0007669"/>
    <property type="project" value="InterPro"/>
</dbReference>
<dbReference type="InterPro" id="IPR014349">
    <property type="entry name" value="Rieske_Fe-S_prot"/>
</dbReference>
<evidence type="ECO:0000256" key="6">
    <source>
        <dbReference type="ARBA" id="ARBA00034078"/>
    </source>
</evidence>
<feature type="domain" description="Rieske" evidence="9">
    <location>
        <begin position="253"/>
        <end position="320"/>
    </location>
</feature>
<feature type="compositionally biased region" description="Low complexity" evidence="7">
    <location>
        <begin position="165"/>
        <end position="174"/>
    </location>
</feature>
<feature type="compositionally biased region" description="Low complexity" evidence="7">
    <location>
        <begin position="121"/>
        <end position="140"/>
    </location>
</feature>
<dbReference type="GO" id="GO:0046872">
    <property type="term" value="F:metal ion binding"/>
    <property type="evidence" value="ECO:0007669"/>
    <property type="project" value="UniProtKB-KW"/>
</dbReference>
<feature type="transmembrane region" description="Helical" evidence="8">
    <location>
        <begin position="193"/>
        <end position="212"/>
    </location>
</feature>
<evidence type="ECO:0000256" key="3">
    <source>
        <dbReference type="ARBA" id="ARBA00023004"/>
    </source>
</evidence>
<protein>
    <submittedName>
        <fullName evidence="10">Cytochrome b6-f complex iron-sulfur subunit</fullName>
    </submittedName>
</protein>
<keyword evidence="3" id="KW-0408">Iron</keyword>
<dbReference type="CDD" id="cd03467">
    <property type="entry name" value="Rieske"/>
    <property type="match status" value="1"/>
</dbReference>
<accession>A0A5C6CJV6</accession>
<dbReference type="RefSeq" id="WP_146452073.1">
    <property type="nucleotide sequence ID" value="NZ_SJPS01000006.1"/>
</dbReference>
<evidence type="ECO:0000259" key="9">
    <source>
        <dbReference type="PROSITE" id="PS51296"/>
    </source>
</evidence>
<evidence type="ECO:0000313" key="10">
    <source>
        <dbReference type="EMBL" id="TWU23571.1"/>
    </source>
</evidence>
<keyword evidence="8" id="KW-0472">Membrane</keyword>
<evidence type="ECO:0000256" key="5">
    <source>
        <dbReference type="ARBA" id="ARBA00023157"/>
    </source>
</evidence>
<dbReference type="PRINTS" id="PR00162">
    <property type="entry name" value="RIESKE"/>
</dbReference>
<evidence type="ECO:0000256" key="1">
    <source>
        <dbReference type="ARBA" id="ARBA00022714"/>
    </source>
</evidence>
<dbReference type="InterPro" id="IPR017941">
    <property type="entry name" value="Rieske_2Fe-2S"/>
</dbReference>
<gene>
    <name evidence="10" type="primary">petC_3</name>
    <name evidence="10" type="ORF">Pla144_37460</name>
</gene>
<dbReference type="PROSITE" id="PS51296">
    <property type="entry name" value="RIESKE"/>
    <property type="match status" value="1"/>
</dbReference>
<comment type="cofactor">
    <cofactor evidence="6">
        <name>[2Fe-2S] cluster</name>
        <dbReference type="ChEBI" id="CHEBI:190135"/>
    </cofactor>
</comment>
<feature type="compositionally biased region" description="Basic and acidic residues" evidence="7">
    <location>
        <begin position="87"/>
        <end position="102"/>
    </location>
</feature>
<keyword evidence="5" id="KW-1015">Disulfide bond</keyword>
<keyword evidence="2" id="KW-0479">Metal-binding</keyword>
<evidence type="ECO:0000313" key="11">
    <source>
        <dbReference type="Proteomes" id="UP000318437"/>
    </source>
</evidence>
<dbReference type="InterPro" id="IPR005805">
    <property type="entry name" value="Rieske_Fe-S_prot_C"/>
</dbReference>
<keyword evidence="1" id="KW-0001">2Fe-2S</keyword>
<proteinExistence type="predicted"/>
<reference evidence="10 11" key="1">
    <citation type="submission" date="2019-02" db="EMBL/GenBank/DDBJ databases">
        <title>Deep-cultivation of Planctomycetes and their phenomic and genomic characterization uncovers novel biology.</title>
        <authorList>
            <person name="Wiegand S."/>
            <person name="Jogler M."/>
            <person name="Boedeker C."/>
            <person name="Pinto D."/>
            <person name="Vollmers J."/>
            <person name="Rivas-Marin E."/>
            <person name="Kohn T."/>
            <person name="Peeters S.H."/>
            <person name="Heuer A."/>
            <person name="Rast P."/>
            <person name="Oberbeckmann S."/>
            <person name="Bunk B."/>
            <person name="Jeske O."/>
            <person name="Meyerdierks A."/>
            <person name="Storesund J.E."/>
            <person name="Kallscheuer N."/>
            <person name="Luecker S."/>
            <person name="Lage O.M."/>
            <person name="Pohl T."/>
            <person name="Merkel B.J."/>
            <person name="Hornburger P."/>
            <person name="Mueller R.-W."/>
            <person name="Bruemmer F."/>
            <person name="Labrenz M."/>
            <person name="Spormann A.M."/>
            <person name="Op Den Camp H."/>
            <person name="Overmann J."/>
            <person name="Amann R."/>
            <person name="Jetten M.S.M."/>
            <person name="Mascher T."/>
            <person name="Medema M.H."/>
            <person name="Devos D.P."/>
            <person name="Kaster A.-K."/>
            <person name="Ovreas L."/>
            <person name="Rohde M."/>
            <person name="Galperin M.Y."/>
            <person name="Jogler C."/>
        </authorList>
    </citation>
    <scope>NUCLEOTIDE SEQUENCE [LARGE SCALE GENOMIC DNA]</scope>
    <source>
        <strain evidence="10 11">Pla144</strain>
    </source>
</reference>
<keyword evidence="8" id="KW-0812">Transmembrane</keyword>
<keyword evidence="11" id="KW-1185">Reference proteome</keyword>
<organism evidence="10 11">
    <name type="scientific">Bythopirellula polymerisocia</name>
    <dbReference type="NCBI Taxonomy" id="2528003"/>
    <lineage>
        <taxon>Bacteria</taxon>
        <taxon>Pseudomonadati</taxon>
        <taxon>Planctomycetota</taxon>
        <taxon>Planctomycetia</taxon>
        <taxon>Pirellulales</taxon>
        <taxon>Lacipirellulaceae</taxon>
        <taxon>Bythopirellula</taxon>
    </lineage>
</organism>
<dbReference type="Gene3D" id="2.102.10.10">
    <property type="entry name" value="Rieske [2Fe-2S] iron-sulphur domain"/>
    <property type="match status" value="1"/>
</dbReference>
<dbReference type="PANTHER" id="PTHR10134">
    <property type="entry name" value="CYTOCHROME B-C1 COMPLEX SUBUNIT RIESKE, MITOCHONDRIAL"/>
    <property type="match status" value="1"/>
</dbReference>
<dbReference type="Pfam" id="PF00355">
    <property type="entry name" value="Rieske"/>
    <property type="match status" value="1"/>
</dbReference>